<comment type="subcellular location">
    <subcellularLocation>
        <location evidence="1">Mitochondrion inner membrane</location>
        <topology evidence="1">Peripheral membrane protein</topology>
        <orientation evidence="1">Matrix side</orientation>
    </subcellularLocation>
</comment>
<dbReference type="OrthoDB" id="425749at2759"/>
<dbReference type="PANTHER" id="PTHR12022">
    <property type="entry name" value="UBIQUINOL-CYTOCHROME C REDUCTASE COMPLEX 14 KD PROTEIN"/>
    <property type="match status" value="1"/>
</dbReference>
<evidence type="ECO:0000313" key="10">
    <source>
        <dbReference type="Proteomes" id="UP000515153"/>
    </source>
</evidence>
<dbReference type="RefSeq" id="XP_030987927.1">
    <property type="nucleotide sequence ID" value="XM_031121741.1"/>
</dbReference>
<sequence length="126" mass="14396">MSYPSAAPFILRRPWLKKLLMPVAEWHANAAGYRQMGLRADDLIPEESETVQAAIKRLDPKENYDRIFRLRRAAQLSLSHQLLPKSEWTKPEQDVPYLLPIIKRVEAELAEKAALDAAEVLPKSAH</sequence>
<comment type="function">
    <text evidence="9">Component of the ubiquinol-cytochrome c oxidoreductase, a multisubunit transmembrane complex that is part of the mitochondrial electron transport chain which drives oxidative phosphorylation.</text>
</comment>
<keyword evidence="10" id="KW-1185">Reference proteome</keyword>
<evidence type="ECO:0000256" key="5">
    <source>
        <dbReference type="ARBA" id="ARBA00022792"/>
    </source>
</evidence>
<evidence type="ECO:0000256" key="7">
    <source>
        <dbReference type="ARBA" id="ARBA00023128"/>
    </source>
</evidence>
<evidence type="ECO:0000313" key="11">
    <source>
        <dbReference type="RefSeq" id="XP_030987927.1"/>
    </source>
</evidence>
<reference evidence="11" key="1">
    <citation type="journal article" date="2019" name="Mol. Biol. Evol.">
        <title>Blast fungal genomes show frequent chromosomal changes, gene gains and losses, and effector gene turnover.</title>
        <authorList>
            <person name="Gomez Luciano L.B."/>
            <person name="Jason Tsai I."/>
            <person name="Chuma I."/>
            <person name="Tosa Y."/>
            <person name="Chen Y.H."/>
            <person name="Li J.Y."/>
            <person name="Li M.Y."/>
            <person name="Jade Lu M.Y."/>
            <person name="Nakayashiki H."/>
            <person name="Li W.H."/>
        </authorList>
    </citation>
    <scope>NUCLEOTIDE SEQUENCE</scope>
    <source>
        <strain evidence="11">NI907</strain>
    </source>
</reference>
<evidence type="ECO:0000256" key="6">
    <source>
        <dbReference type="ARBA" id="ARBA00022982"/>
    </source>
</evidence>
<organism evidence="10 11">
    <name type="scientific">Pyricularia grisea</name>
    <name type="common">Crabgrass-specific blast fungus</name>
    <name type="synonym">Magnaporthe grisea</name>
    <dbReference type="NCBI Taxonomy" id="148305"/>
    <lineage>
        <taxon>Eukaryota</taxon>
        <taxon>Fungi</taxon>
        <taxon>Dikarya</taxon>
        <taxon>Ascomycota</taxon>
        <taxon>Pezizomycotina</taxon>
        <taxon>Sordariomycetes</taxon>
        <taxon>Sordariomycetidae</taxon>
        <taxon>Magnaporthales</taxon>
        <taxon>Pyriculariaceae</taxon>
        <taxon>Pyricularia</taxon>
    </lineage>
</organism>
<dbReference type="GO" id="GO:0005743">
    <property type="term" value="C:mitochondrial inner membrane"/>
    <property type="evidence" value="ECO:0007669"/>
    <property type="project" value="UniProtKB-SubCell"/>
</dbReference>
<dbReference type="AlphaFoldDB" id="A0A6P8BLH4"/>
<evidence type="ECO:0000256" key="1">
    <source>
        <dbReference type="ARBA" id="ARBA00004443"/>
    </source>
</evidence>
<evidence type="ECO:0000256" key="9">
    <source>
        <dbReference type="PIRNR" id="PIRNR000022"/>
    </source>
</evidence>
<keyword evidence="3 9" id="KW-0813">Transport</keyword>
<keyword evidence="7 9" id="KW-0496">Mitochondrion</keyword>
<evidence type="ECO:0000256" key="4">
    <source>
        <dbReference type="ARBA" id="ARBA00022660"/>
    </source>
</evidence>
<proteinExistence type="inferred from homology"/>
<reference evidence="11" key="3">
    <citation type="submission" date="2025-08" db="UniProtKB">
        <authorList>
            <consortium name="RefSeq"/>
        </authorList>
    </citation>
    <scope>IDENTIFICATION</scope>
    <source>
        <strain evidence="11">NI907</strain>
    </source>
</reference>
<dbReference type="GO" id="GO:0006122">
    <property type="term" value="P:mitochondrial electron transport, ubiquinol to cytochrome c"/>
    <property type="evidence" value="ECO:0007669"/>
    <property type="project" value="InterPro"/>
</dbReference>
<evidence type="ECO:0000256" key="2">
    <source>
        <dbReference type="ARBA" id="ARBA00008554"/>
    </source>
</evidence>
<dbReference type="Pfam" id="PF02271">
    <property type="entry name" value="UCR_14kD"/>
    <property type="match status" value="1"/>
</dbReference>
<keyword evidence="8 9" id="KW-0472">Membrane</keyword>
<evidence type="ECO:0000256" key="3">
    <source>
        <dbReference type="ARBA" id="ARBA00022448"/>
    </source>
</evidence>
<comment type="similarity">
    <text evidence="2 9">Belongs to the UQCRB/QCR7 family.</text>
</comment>
<dbReference type="GeneID" id="41956654"/>
<dbReference type="PANTHER" id="PTHR12022:SF0">
    <property type="entry name" value="CYTOCHROME B-C1 COMPLEX SUBUNIT 7"/>
    <property type="match status" value="1"/>
</dbReference>
<dbReference type="KEGG" id="pgri:PgNI_01669"/>
<protein>
    <recommendedName>
        <fullName evidence="9">Cytochrome b-c1 complex subunit 7</fullName>
    </recommendedName>
</protein>
<reference evidence="11" key="2">
    <citation type="submission" date="2019-10" db="EMBL/GenBank/DDBJ databases">
        <authorList>
            <consortium name="NCBI Genome Project"/>
        </authorList>
    </citation>
    <scope>NUCLEOTIDE SEQUENCE</scope>
    <source>
        <strain evidence="11">NI907</strain>
    </source>
</reference>
<accession>A0A6P8BLH4</accession>
<dbReference type="InterPro" id="IPR036544">
    <property type="entry name" value="QCR7_sf"/>
</dbReference>
<dbReference type="Proteomes" id="UP000515153">
    <property type="component" value="Unplaced"/>
</dbReference>
<name>A0A6P8BLH4_PYRGI</name>
<dbReference type="InterPro" id="IPR003197">
    <property type="entry name" value="QCR7"/>
</dbReference>
<dbReference type="GO" id="GO:0045275">
    <property type="term" value="C:respiratory chain complex III"/>
    <property type="evidence" value="ECO:0007669"/>
    <property type="project" value="InterPro"/>
</dbReference>
<dbReference type="PIRSF" id="PIRSF000022">
    <property type="entry name" value="Bc1_14K"/>
    <property type="match status" value="1"/>
</dbReference>
<dbReference type="FunFam" id="1.10.1090.10:FF:000001">
    <property type="entry name" value="Cytochrome b-c1 complex subunit 7"/>
    <property type="match status" value="1"/>
</dbReference>
<gene>
    <name evidence="11" type="ORF">PgNI_01669</name>
</gene>
<keyword evidence="4 9" id="KW-0679">Respiratory chain</keyword>
<dbReference type="SUPFAM" id="SSF81524">
    <property type="entry name" value="14 kDa protein of cytochrome bc1 complex (Ubiquinol-cytochrome c reductase)"/>
    <property type="match status" value="1"/>
</dbReference>
<dbReference type="Gene3D" id="1.10.1090.10">
    <property type="entry name" value="Cytochrome b-c1 complex subunit 7"/>
    <property type="match status" value="1"/>
</dbReference>
<keyword evidence="6 9" id="KW-0249">Electron transport</keyword>
<keyword evidence="5 9" id="KW-0999">Mitochondrion inner membrane</keyword>
<evidence type="ECO:0000256" key="8">
    <source>
        <dbReference type="ARBA" id="ARBA00023136"/>
    </source>
</evidence>